<dbReference type="Proteomes" id="UP000281708">
    <property type="component" value="Unassembled WGS sequence"/>
</dbReference>
<dbReference type="PANTHER" id="PTHR34293">
    <property type="entry name" value="HTH-TYPE TRANSCRIPTIONAL REGULATOR TRMBL2"/>
    <property type="match status" value="1"/>
</dbReference>
<keyword evidence="2" id="KW-1185">Reference proteome</keyword>
<evidence type="ECO:0000313" key="2">
    <source>
        <dbReference type="Proteomes" id="UP000281708"/>
    </source>
</evidence>
<proteinExistence type="predicted"/>
<dbReference type="AlphaFoldDB" id="A0A3L8NY76"/>
<evidence type="ECO:0000313" key="1">
    <source>
        <dbReference type="EMBL" id="RLV48166.1"/>
    </source>
</evidence>
<dbReference type="EMBL" id="RDBE01000010">
    <property type="protein sequence ID" value="RLV48166.1"/>
    <property type="molecule type" value="Genomic_DNA"/>
</dbReference>
<dbReference type="PANTHER" id="PTHR34293:SF1">
    <property type="entry name" value="HTH-TYPE TRANSCRIPTIONAL REGULATOR TRMBL2"/>
    <property type="match status" value="1"/>
</dbReference>
<sequence length="330" mass="36379">MTEEFGPADRALLENEAAALYEDAVRAGSVAPDDPRLARRAPTRPAFDLLVDLGLLTLDPEEKAYLPVDPSAVQSRVVAPMGQRAVALLEESGHWSELFGGLGQTYRRSAGARHPVTHIRGLANINRFLSTAVEDAREELLTAQPTRGRSSTSLEKASERDLRAVQRGVVMRTLYQHSARRSLAIKEYVEMTAPFGAQVRTLEEFFNRMIVIDRAVAIVPGVEGNNLAIAIHEASLVAYLADVFERYWERARPYDDHAAATTRIIAEDVRNMTVRMLVEGHSDPASAKRIGISTRTYAGYIAALKDEYGVQTRFQLGHAMGLHEAGQDDA</sequence>
<dbReference type="RefSeq" id="WP_121807671.1">
    <property type="nucleotide sequence ID" value="NZ_RDBE01000010.1"/>
</dbReference>
<accession>A0A3L8NY76</accession>
<dbReference type="InterPro" id="IPR051797">
    <property type="entry name" value="TrmB-like"/>
</dbReference>
<comment type="caution">
    <text evidence="1">The sequence shown here is derived from an EMBL/GenBank/DDBJ whole genome shotgun (WGS) entry which is preliminary data.</text>
</comment>
<protein>
    <submittedName>
        <fullName evidence="1">LuxR family transcriptional regulator</fullName>
    </submittedName>
</protein>
<reference evidence="1 2" key="1">
    <citation type="submission" date="2018-10" db="EMBL/GenBank/DDBJ databases">
        <title>Marmoricola sp. 4Q3S-7 whole genome shotgun sequence.</title>
        <authorList>
            <person name="Li F."/>
        </authorList>
    </citation>
    <scope>NUCLEOTIDE SEQUENCE [LARGE SCALE GENOMIC DNA]</scope>
    <source>
        <strain evidence="1 2">4Q3S-7</strain>
    </source>
</reference>
<dbReference type="OrthoDB" id="4266042at2"/>
<dbReference type="Gene3D" id="3.30.870.10">
    <property type="entry name" value="Endonuclease Chain A"/>
    <property type="match status" value="1"/>
</dbReference>
<name>A0A3L8NY76_9ACTN</name>
<organism evidence="1 2">
    <name type="scientific">Nocardioides mangrovicus</name>
    <dbReference type="NCBI Taxonomy" id="2478913"/>
    <lineage>
        <taxon>Bacteria</taxon>
        <taxon>Bacillati</taxon>
        <taxon>Actinomycetota</taxon>
        <taxon>Actinomycetes</taxon>
        <taxon>Propionibacteriales</taxon>
        <taxon>Nocardioidaceae</taxon>
        <taxon>Nocardioides</taxon>
    </lineage>
</organism>
<gene>
    <name evidence="1" type="ORF">D9V37_19015</name>
</gene>